<evidence type="ECO:0000313" key="2">
    <source>
        <dbReference type="Proteomes" id="UP000828390"/>
    </source>
</evidence>
<reference evidence="1" key="1">
    <citation type="journal article" date="2019" name="bioRxiv">
        <title>The Genome of the Zebra Mussel, Dreissena polymorpha: A Resource for Invasive Species Research.</title>
        <authorList>
            <person name="McCartney M.A."/>
            <person name="Auch B."/>
            <person name="Kono T."/>
            <person name="Mallez S."/>
            <person name="Zhang Y."/>
            <person name="Obille A."/>
            <person name="Becker A."/>
            <person name="Abrahante J.E."/>
            <person name="Garbe J."/>
            <person name="Badalamenti J.P."/>
            <person name="Herman A."/>
            <person name="Mangelson H."/>
            <person name="Liachko I."/>
            <person name="Sullivan S."/>
            <person name="Sone E.D."/>
            <person name="Koren S."/>
            <person name="Silverstein K.A.T."/>
            <person name="Beckman K.B."/>
            <person name="Gohl D.M."/>
        </authorList>
    </citation>
    <scope>NUCLEOTIDE SEQUENCE</scope>
    <source>
        <strain evidence="1">Duluth1</strain>
        <tissue evidence="1">Whole animal</tissue>
    </source>
</reference>
<keyword evidence="2" id="KW-1185">Reference proteome</keyword>
<sequence length="146" mass="17238">MTSDEQTTCKTTVVTTVHNKSSPQHGLHLIIDMNRYNRYNKLLRVLAYVLRFVKNCRFPKTERHQGLLTVREFRAAETKVIQNCQATAFHEEIHNMRSPSSARLTLVKQLRLSMTPRDLSDVVDEYIMHRWMTRRNFRSCCLDDIL</sequence>
<comment type="caution">
    <text evidence="1">The sequence shown here is derived from an EMBL/GenBank/DDBJ whole genome shotgun (WGS) entry which is preliminary data.</text>
</comment>
<organism evidence="1 2">
    <name type="scientific">Dreissena polymorpha</name>
    <name type="common">Zebra mussel</name>
    <name type="synonym">Mytilus polymorpha</name>
    <dbReference type="NCBI Taxonomy" id="45954"/>
    <lineage>
        <taxon>Eukaryota</taxon>
        <taxon>Metazoa</taxon>
        <taxon>Spiralia</taxon>
        <taxon>Lophotrochozoa</taxon>
        <taxon>Mollusca</taxon>
        <taxon>Bivalvia</taxon>
        <taxon>Autobranchia</taxon>
        <taxon>Heteroconchia</taxon>
        <taxon>Euheterodonta</taxon>
        <taxon>Imparidentia</taxon>
        <taxon>Neoheterodontei</taxon>
        <taxon>Myida</taxon>
        <taxon>Dreissenoidea</taxon>
        <taxon>Dreissenidae</taxon>
        <taxon>Dreissena</taxon>
    </lineage>
</organism>
<reference evidence="1" key="2">
    <citation type="submission" date="2020-11" db="EMBL/GenBank/DDBJ databases">
        <authorList>
            <person name="McCartney M.A."/>
            <person name="Auch B."/>
            <person name="Kono T."/>
            <person name="Mallez S."/>
            <person name="Becker A."/>
            <person name="Gohl D.M."/>
            <person name="Silverstein K.A.T."/>
            <person name="Koren S."/>
            <person name="Bechman K.B."/>
            <person name="Herman A."/>
            <person name="Abrahante J.E."/>
            <person name="Garbe J."/>
        </authorList>
    </citation>
    <scope>NUCLEOTIDE SEQUENCE</scope>
    <source>
        <strain evidence="1">Duluth1</strain>
        <tissue evidence="1">Whole animal</tissue>
    </source>
</reference>
<gene>
    <name evidence="1" type="ORF">DPMN_061439</name>
</gene>
<dbReference type="AlphaFoldDB" id="A0A9D4C7V3"/>
<proteinExistence type="predicted"/>
<name>A0A9D4C7V3_DREPO</name>
<protein>
    <submittedName>
        <fullName evidence="1">Uncharacterized protein</fullName>
    </submittedName>
</protein>
<accession>A0A9D4C7V3</accession>
<dbReference type="Proteomes" id="UP000828390">
    <property type="component" value="Unassembled WGS sequence"/>
</dbReference>
<dbReference type="EMBL" id="JAIWYP010000013">
    <property type="protein sequence ID" value="KAH3718633.1"/>
    <property type="molecule type" value="Genomic_DNA"/>
</dbReference>
<evidence type="ECO:0000313" key="1">
    <source>
        <dbReference type="EMBL" id="KAH3718633.1"/>
    </source>
</evidence>